<protein>
    <submittedName>
        <fullName evidence="1">Uncharacterized protein</fullName>
    </submittedName>
</protein>
<reference evidence="1" key="1">
    <citation type="submission" date="2019-10" db="EMBL/GenBank/DDBJ databases">
        <authorList>
            <consortium name="DOE Joint Genome Institute"/>
            <person name="Kuo A."/>
            <person name="Miyauchi S."/>
            <person name="Kiss E."/>
            <person name="Drula E."/>
            <person name="Kohler A."/>
            <person name="Sanchez-Garcia M."/>
            <person name="Andreopoulos B."/>
            <person name="Barry K.W."/>
            <person name="Bonito G."/>
            <person name="Buee M."/>
            <person name="Carver A."/>
            <person name="Chen C."/>
            <person name="Cichocki N."/>
            <person name="Clum A."/>
            <person name="Culley D."/>
            <person name="Crous P.W."/>
            <person name="Fauchery L."/>
            <person name="Girlanda M."/>
            <person name="Hayes R."/>
            <person name="Keri Z."/>
            <person name="Labutti K."/>
            <person name="Lipzen A."/>
            <person name="Lombard V."/>
            <person name="Magnuson J."/>
            <person name="Maillard F."/>
            <person name="Morin E."/>
            <person name="Murat C."/>
            <person name="Nolan M."/>
            <person name="Ohm R."/>
            <person name="Pangilinan J."/>
            <person name="Pereira M."/>
            <person name="Perotto S."/>
            <person name="Peter M."/>
            <person name="Riley R."/>
            <person name="Sitrit Y."/>
            <person name="Stielow B."/>
            <person name="Szollosi G."/>
            <person name="Zifcakova L."/>
            <person name="Stursova M."/>
            <person name="Spatafora J.W."/>
            <person name="Tedersoo L."/>
            <person name="Vaario L.-M."/>
            <person name="Yamada A."/>
            <person name="Yan M."/>
            <person name="Wang P."/>
            <person name="Xu J."/>
            <person name="Bruns T."/>
            <person name="Baldrian P."/>
            <person name="Vilgalys R."/>
            <person name="Henrissat B."/>
            <person name="Grigoriev I.V."/>
            <person name="Hibbett D."/>
            <person name="Nagy L.G."/>
            <person name="Martin F.M."/>
        </authorList>
    </citation>
    <scope>NUCLEOTIDE SEQUENCE</scope>
    <source>
        <strain evidence="1">P2</strain>
    </source>
</reference>
<proteinExistence type="predicted"/>
<sequence length="166" mass="18316">MMEIPTCLYQSDHHCLSRNILQRGVMNGSRFHCQLFALRSRSLAKSSAHHGESYSEIWWSREGPLMSKSSLQSVMPGPISTDAILTSPDVFPRKFGDSLGATQNLSTIRGAWKLPSGDYVGILKGTSPGDWRCIRATVNLRIPALFGGLTWSGRLAPAIYSHKLRG</sequence>
<comment type="caution">
    <text evidence="1">The sequence shown here is derived from an EMBL/GenBank/DDBJ whole genome shotgun (WGS) entry which is preliminary data.</text>
</comment>
<dbReference type="Proteomes" id="UP000886501">
    <property type="component" value="Unassembled WGS sequence"/>
</dbReference>
<gene>
    <name evidence="1" type="ORF">BDM02DRAFT_2007843</name>
</gene>
<reference evidence="1" key="2">
    <citation type="journal article" date="2020" name="Nat. Commun.">
        <title>Large-scale genome sequencing of mycorrhizal fungi provides insights into the early evolution of symbiotic traits.</title>
        <authorList>
            <person name="Miyauchi S."/>
            <person name="Kiss E."/>
            <person name="Kuo A."/>
            <person name="Drula E."/>
            <person name="Kohler A."/>
            <person name="Sanchez-Garcia M."/>
            <person name="Morin E."/>
            <person name="Andreopoulos B."/>
            <person name="Barry K.W."/>
            <person name="Bonito G."/>
            <person name="Buee M."/>
            <person name="Carver A."/>
            <person name="Chen C."/>
            <person name="Cichocki N."/>
            <person name="Clum A."/>
            <person name="Culley D."/>
            <person name="Crous P.W."/>
            <person name="Fauchery L."/>
            <person name="Girlanda M."/>
            <person name="Hayes R.D."/>
            <person name="Keri Z."/>
            <person name="LaButti K."/>
            <person name="Lipzen A."/>
            <person name="Lombard V."/>
            <person name="Magnuson J."/>
            <person name="Maillard F."/>
            <person name="Murat C."/>
            <person name="Nolan M."/>
            <person name="Ohm R.A."/>
            <person name="Pangilinan J."/>
            <person name="Pereira M.F."/>
            <person name="Perotto S."/>
            <person name="Peter M."/>
            <person name="Pfister S."/>
            <person name="Riley R."/>
            <person name="Sitrit Y."/>
            <person name="Stielow J.B."/>
            <person name="Szollosi G."/>
            <person name="Zifcakova L."/>
            <person name="Stursova M."/>
            <person name="Spatafora J.W."/>
            <person name="Tedersoo L."/>
            <person name="Vaario L.M."/>
            <person name="Yamada A."/>
            <person name="Yan M."/>
            <person name="Wang P."/>
            <person name="Xu J."/>
            <person name="Bruns T."/>
            <person name="Baldrian P."/>
            <person name="Vilgalys R."/>
            <person name="Dunand C."/>
            <person name="Henrissat B."/>
            <person name="Grigoriev I.V."/>
            <person name="Hibbett D."/>
            <person name="Nagy L.G."/>
            <person name="Martin F.M."/>
        </authorList>
    </citation>
    <scope>NUCLEOTIDE SEQUENCE</scope>
    <source>
        <strain evidence="1">P2</strain>
    </source>
</reference>
<organism evidence="1 2">
    <name type="scientific">Thelephora ganbajun</name>
    <name type="common">Ganba fungus</name>
    <dbReference type="NCBI Taxonomy" id="370292"/>
    <lineage>
        <taxon>Eukaryota</taxon>
        <taxon>Fungi</taxon>
        <taxon>Dikarya</taxon>
        <taxon>Basidiomycota</taxon>
        <taxon>Agaricomycotina</taxon>
        <taxon>Agaricomycetes</taxon>
        <taxon>Thelephorales</taxon>
        <taxon>Thelephoraceae</taxon>
        <taxon>Thelephora</taxon>
    </lineage>
</organism>
<evidence type="ECO:0000313" key="2">
    <source>
        <dbReference type="Proteomes" id="UP000886501"/>
    </source>
</evidence>
<keyword evidence="2" id="KW-1185">Reference proteome</keyword>
<name>A0ACB6YYV1_THEGA</name>
<evidence type="ECO:0000313" key="1">
    <source>
        <dbReference type="EMBL" id="KAF9642625.1"/>
    </source>
</evidence>
<dbReference type="EMBL" id="MU118401">
    <property type="protein sequence ID" value="KAF9642625.1"/>
    <property type="molecule type" value="Genomic_DNA"/>
</dbReference>
<accession>A0ACB6YYV1</accession>